<dbReference type="Gene3D" id="3.40.50.300">
    <property type="entry name" value="P-loop containing nucleotide triphosphate hydrolases"/>
    <property type="match status" value="1"/>
</dbReference>
<dbReference type="InterPro" id="IPR017871">
    <property type="entry name" value="ABC_transporter-like_CS"/>
</dbReference>
<dbReference type="PROSITE" id="PS50893">
    <property type="entry name" value="ABC_TRANSPORTER_2"/>
    <property type="match status" value="1"/>
</dbReference>
<evidence type="ECO:0000313" key="7">
    <source>
        <dbReference type="Proteomes" id="UP000715441"/>
    </source>
</evidence>
<dbReference type="SUPFAM" id="SSF52540">
    <property type="entry name" value="P-loop containing nucleoside triphosphate hydrolases"/>
    <property type="match status" value="1"/>
</dbReference>
<dbReference type="RefSeq" id="WP_168521814.1">
    <property type="nucleotide sequence ID" value="NZ_JAAXLS010000051.1"/>
</dbReference>
<gene>
    <name evidence="6" type="ORF">HFP15_35660</name>
</gene>
<sequence>MPDLKFEDVAISYGPPGAPPAVRNVTLTVRAGSTFGLVGESGSGKSTLARAAVGLVAINHGRITLGQRTIADASTRHRRAQPARTVQMVFQDSAGALNPHRTAGQSIIEGIAASGQVPRSDFRSELERVLDLVHLHRRHADRHPPELSGGQRQRVALARAIAARPEVIVADEVTSALDVSVQSAILNLLCELQEQLALTVLFISHNLAAVRYLSHQIAVMRDGEIVDEGPAATLLADSSVPYTRKLVEAVLTIPPLAATR</sequence>
<reference evidence="6 7" key="1">
    <citation type="submission" date="2020-04" db="EMBL/GenBank/DDBJ databases">
        <title>Novel species.</title>
        <authorList>
            <person name="Teo W.F.A."/>
            <person name="Lipun K."/>
            <person name="Srisuk N."/>
            <person name="Duangmal K."/>
        </authorList>
    </citation>
    <scope>NUCLEOTIDE SEQUENCE [LARGE SCALE GENOMIC DNA]</scope>
    <source>
        <strain evidence="6 7">K13G38</strain>
    </source>
</reference>
<protein>
    <submittedName>
        <fullName evidence="6">ABC transporter ATP-binding protein</fullName>
    </submittedName>
</protein>
<dbReference type="PANTHER" id="PTHR43776:SF7">
    <property type="entry name" value="D,D-DIPEPTIDE TRANSPORT ATP-BINDING PROTEIN DDPF-RELATED"/>
    <property type="match status" value="1"/>
</dbReference>
<dbReference type="InterPro" id="IPR050319">
    <property type="entry name" value="ABC_transp_ATP-bind"/>
</dbReference>
<dbReference type="EMBL" id="JAAXLS010000051">
    <property type="protein sequence ID" value="NKQ58204.1"/>
    <property type="molecule type" value="Genomic_DNA"/>
</dbReference>
<dbReference type="PROSITE" id="PS00211">
    <property type="entry name" value="ABC_TRANSPORTER_1"/>
    <property type="match status" value="1"/>
</dbReference>
<dbReference type="Proteomes" id="UP000715441">
    <property type="component" value="Unassembled WGS sequence"/>
</dbReference>
<dbReference type="InterPro" id="IPR003439">
    <property type="entry name" value="ABC_transporter-like_ATP-bd"/>
</dbReference>
<keyword evidence="4 6" id="KW-0067">ATP-binding</keyword>
<name>A0ABX1JFN5_9PSEU</name>
<dbReference type="GO" id="GO:0005524">
    <property type="term" value="F:ATP binding"/>
    <property type="evidence" value="ECO:0007669"/>
    <property type="project" value="UniProtKB-KW"/>
</dbReference>
<proteinExistence type="inferred from homology"/>
<dbReference type="SMART" id="SM00382">
    <property type="entry name" value="AAA"/>
    <property type="match status" value="1"/>
</dbReference>
<evidence type="ECO:0000256" key="1">
    <source>
        <dbReference type="ARBA" id="ARBA00005417"/>
    </source>
</evidence>
<feature type="domain" description="ABC transporter" evidence="5">
    <location>
        <begin position="4"/>
        <end position="247"/>
    </location>
</feature>
<evidence type="ECO:0000256" key="3">
    <source>
        <dbReference type="ARBA" id="ARBA00022741"/>
    </source>
</evidence>
<evidence type="ECO:0000259" key="5">
    <source>
        <dbReference type="PROSITE" id="PS50893"/>
    </source>
</evidence>
<dbReference type="Pfam" id="PF00005">
    <property type="entry name" value="ABC_tran"/>
    <property type="match status" value="1"/>
</dbReference>
<dbReference type="InterPro" id="IPR027417">
    <property type="entry name" value="P-loop_NTPase"/>
</dbReference>
<accession>A0ABX1JFN5</accession>
<comment type="caution">
    <text evidence="6">The sequence shown here is derived from an EMBL/GenBank/DDBJ whole genome shotgun (WGS) entry which is preliminary data.</text>
</comment>
<dbReference type="InterPro" id="IPR003593">
    <property type="entry name" value="AAA+_ATPase"/>
</dbReference>
<evidence type="ECO:0000256" key="4">
    <source>
        <dbReference type="ARBA" id="ARBA00022840"/>
    </source>
</evidence>
<keyword evidence="3" id="KW-0547">Nucleotide-binding</keyword>
<evidence type="ECO:0000313" key="6">
    <source>
        <dbReference type="EMBL" id="NKQ58204.1"/>
    </source>
</evidence>
<dbReference type="PANTHER" id="PTHR43776">
    <property type="entry name" value="TRANSPORT ATP-BINDING PROTEIN"/>
    <property type="match status" value="1"/>
</dbReference>
<evidence type="ECO:0000256" key="2">
    <source>
        <dbReference type="ARBA" id="ARBA00022448"/>
    </source>
</evidence>
<comment type="similarity">
    <text evidence="1">Belongs to the ABC transporter superfamily.</text>
</comment>
<organism evidence="6 7">
    <name type="scientific">Amycolatopsis acididurans</name>
    <dbReference type="NCBI Taxonomy" id="2724524"/>
    <lineage>
        <taxon>Bacteria</taxon>
        <taxon>Bacillati</taxon>
        <taxon>Actinomycetota</taxon>
        <taxon>Actinomycetes</taxon>
        <taxon>Pseudonocardiales</taxon>
        <taxon>Pseudonocardiaceae</taxon>
        <taxon>Amycolatopsis</taxon>
    </lineage>
</organism>
<keyword evidence="7" id="KW-1185">Reference proteome</keyword>
<keyword evidence="2" id="KW-0813">Transport</keyword>
<dbReference type="CDD" id="cd03257">
    <property type="entry name" value="ABC_NikE_OppD_transporters"/>
    <property type="match status" value="1"/>
</dbReference>